<evidence type="ECO:0000313" key="2">
    <source>
        <dbReference type="Proteomes" id="UP001476950"/>
    </source>
</evidence>
<dbReference type="PANTHER" id="PTHR42749">
    <property type="entry name" value="CELL SHAPE-DETERMINING PROTEIN MREB"/>
    <property type="match status" value="1"/>
</dbReference>
<name>A0ABV0KDD8_9CYAN</name>
<sequence length="573" mass="63235">MLHYQTGQTYPLVWQETETSEQPLASLPAIAYLSASQLQQAPEAPDALGYQALELALSTLSQAEMPSGLLLSNIKPYLNAATPYVNEPTQTWEPVLQWSDQQTLALRWYHKALVALLETLQGKTAGLRVIAPTLTVETFQAALANLSSVVVGCLTGWSDTYCFNVREAVLTAGLVDRAEQIYFIEDAIAALLATLPQPITPERQFNGFPLSNKAEVSLQGGTLVVSAGATTTELLLVDVPTDVTLLNREALYLRSLAYAGDALDQDIICQILYPSASHWDELALQSLDLPLPGEPDQEARDRLQQRLRSSELGTRLLNAARQLKLALQQQDSATFTLNNQQWTVSQQDLHSRVATPYLQQLNRELNVLLNQSGIAVQAVRQVICTGGTTALPAIAHWLKQKLPNTRLIQALEPDGMDGHLIARGLATLPHYPQVLDDVRHQYSDYFLLHELMRILPDEPLSVGRILQLLENQGINTSFCQRPILSLLEGQLPIGLVPSNDNSSLLTASSRQNPDYQFLLLTPLFLREGNQLYGLNPEGRDRLQRYLAALLANTHQKLTEPLPIEFGADVRAGG</sequence>
<dbReference type="EMBL" id="JAMPLM010000001">
    <property type="protein sequence ID" value="MEP1057062.1"/>
    <property type="molecule type" value="Genomic_DNA"/>
</dbReference>
<comment type="caution">
    <text evidence="1">The sequence shown here is derived from an EMBL/GenBank/DDBJ whole genome shotgun (WGS) entry which is preliminary data.</text>
</comment>
<dbReference type="Proteomes" id="UP001476950">
    <property type="component" value="Unassembled WGS sequence"/>
</dbReference>
<protein>
    <recommendedName>
        <fullName evidence="3">Molecular chaperone</fullName>
    </recommendedName>
</protein>
<accession>A0ABV0KDD8</accession>
<organism evidence="1 2">
    <name type="scientific">Stenomitos frigidus AS-A4</name>
    <dbReference type="NCBI Taxonomy" id="2933935"/>
    <lineage>
        <taxon>Bacteria</taxon>
        <taxon>Bacillati</taxon>
        <taxon>Cyanobacteriota</taxon>
        <taxon>Cyanophyceae</taxon>
        <taxon>Leptolyngbyales</taxon>
        <taxon>Leptolyngbyaceae</taxon>
        <taxon>Stenomitos</taxon>
    </lineage>
</organism>
<dbReference type="InterPro" id="IPR043129">
    <property type="entry name" value="ATPase_NBD"/>
</dbReference>
<gene>
    <name evidence="1" type="ORF">NDI38_01345</name>
</gene>
<evidence type="ECO:0000313" key="1">
    <source>
        <dbReference type="EMBL" id="MEP1057062.1"/>
    </source>
</evidence>
<proteinExistence type="predicted"/>
<dbReference type="PANTHER" id="PTHR42749:SF1">
    <property type="entry name" value="CELL SHAPE-DETERMINING PROTEIN MREB"/>
    <property type="match status" value="1"/>
</dbReference>
<reference evidence="1 2" key="1">
    <citation type="submission" date="2022-04" db="EMBL/GenBank/DDBJ databases">
        <title>Positive selection, recombination, and allopatry shape intraspecific diversity of widespread and dominant cyanobacteria.</title>
        <authorList>
            <person name="Wei J."/>
            <person name="Shu W."/>
            <person name="Hu C."/>
        </authorList>
    </citation>
    <scope>NUCLEOTIDE SEQUENCE [LARGE SCALE GENOMIC DNA]</scope>
    <source>
        <strain evidence="1 2">AS-A4</strain>
    </source>
</reference>
<dbReference type="Gene3D" id="3.30.420.40">
    <property type="match status" value="2"/>
</dbReference>
<keyword evidence="2" id="KW-1185">Reference proteome</keyword>
<evidence type="ECO:0008006" key="3">
    <source>
        <dbReference type="Google" id="ProtNLM"/>
    </source>
</evidence>
<dbReference type="SUPFAM" id="SSF53067">
    <property type="entry name" value="Actin-like ATPase domain"/>
    <property type="match status" value="1"/>
</dbReference>
<dbReference type="RefSeq" id="WP_190453732.1">
    <property type="nucleotide sequence ID" value="NZ_JAMPLM010000001.1"/>
</dbReference>
<dbReference type="Gene3D" id="3.90.640.10">
    <property type="entry name" value="Actin, Chain A, domain 4"/>
    <property type="match status" value="1"/>
</dbReference>